<evidence type="ECO:0000256" key="1">
    <source>
        <dbReference type="ARBA" id="ARBA00022737"/>
    </source>
</evidence>
<dbReference type="Proteomes" id="UP000027222">
    <property type="component" value="Unassembled WGS sequence"/>
</dbReference>
<evidence type="ECO:0000256" key="2">
    <source>
        <dbReference type="ARBA" id="ARBA00023004"/>
    </source>
</evidence>
<dbReference type="PANTHER" id="PTHR47435">
    <property type="entry name" value="KELCH REPEAT PROTEIN (AFU_ORTHOLOGUE AFUA_5G12780)"/>
    <property type="match status" value="1"/>
</dbReference>
<evidence type="ECO:0000313" key="4">
    <source>
        <dbReference type="Proteomes" id="UP000027222"/>
    </source>
</evidence>
<evidence type="ECO:0000313" key="3">
    <source>
        <dbReference type="EMBL" id="KDR73272.1"/>
    </source>
</evidence>
<keyword evidence="1" id="KW-0677">Repeat</keyword>
<dbReference type="HOGENOM" id="CLU_023884_0_0_1"/>
<dbReference type="InterPro" id="IPR015915">
    <property type="entry name" value="Kelch-typ_b-propeller"/>
</dbReference>
<dbReference type="GO" id="GO:0019760">
    <property type="term" value="P:glucosinolate metabolic process"/>
    <property type="evidence" value="ECO:0007669"/>
    <property type="project" value="UniProtKB-ARBA"/>
</dbReference>
<dbReference type="STRING" id="685588.A0A067ST80"/>
<dbReference type="Gene3D" id="2.120.10.80">
    <property type="entry name" value="Kelch-type beta propeller"/>
    <property type="match status" value="2"/>
</dbReference>
<keyword evidence="4" id="KW-1185">Reference proteome</keyword>
<name>A0A067ST80_GALM3</name>
<reference evidence="4" key="1">
    <citation type="journal article" date="2014" name="Proc. Natl. Acad. Sci. U.S.A.">
        <title>Extensive sampling of basidiomycete genomes demonstrates inadequacy of the white-rot/brown-rot paradigm for wood decay fungi.</title>
        <authorList>
            <person name="Riley R."/>
            <person name="Salamov A.A."/>
            <person name="Brown D.W."/>
            <person name="Nagy L.G."/>
            <person name="Floudas D."/>
            <person name="Held B.W."/>
            <person name="Levasseur A."/>
            <person name="Lombard V."/>
            <person name="Morin E."/>
            <person name="Otillar R."/>
            <person name="Lindquist E.A."/>
            <person name="Sun H."/>
            <person name="LaButti K.M."/>
            <person name="Schmutz J."/>
            <person name="Jabbour D."/>
            <person name="Luo H."/>
            <person name="Baker S.E."/>
            <person name="Pisabarro A.G."/>
            <person name="Walton J.D."/>
            <person name="Blanchette R.A."/>
            <person name="Henrissat B."/>
            <person name="Martin F."/>
            <person name="Cullen D."/>
            <person name="Hibbett D.S."/>
            <person name="Grigoriev I.V."/>
        </authorList>
    </citation>
    <scope>NUCLEOTIDE SEQUENCE [LARGE SCALE GENOMIC DNA]</scope>
    <source>
        <strain evidence="4">CBS 339.88</strain>
    </source>
</reference>
<gene>
    <name evidence="3" type="ORF">GALMADRAFT_251865</name>
</gene>
<sequence>MDTDNERMSNVANMTAAVRDVFGSDTPIEAIPNGVLFHSGMSRGEPNFDVRPVDERLQRLLKNKKEADEFLKKGYTDKWSLSLKCNLLKCRADAHMKEEEYQKTVGLYLLGAEIQCRTTLPPRNSRTMVYMDLDKVWESADVVACFIGAAEALMKLGDYAQALFWLGESTNLLRNIRDDMKQDDPSFEWFDFHLGTSQFYHQKSTLYSTLADCYLKLGNTGACVFYRLQAQVNLSDIPSRFSNSELKRLSSIASEALRDISTYRHPEPTLVASLEVVDEKSHIHGSWKKIELKHSGAVTSRMGSGVFVYDGHLYIVGGEKFHGGPYYSELWRINLSKPQKWEPLPTCPISERKLQHQTLTGFRIAVGPDDKAYYFTGSPDLLYFDLKASKWSSLKTTFESDDVIKQSWPYPDKKLQDFTMNCVGNKLYVFGGRHGHLALGCDLFLELDIPTAVWRRLSGEPEALTPSFLSPGPRINACSWITKDKKDFWLMYGDANRMGAKLGGEPHGAMSSHEYDDIWTWNFASRKWKREKLVGNGPSPRTEMASVYNPVLDKVVTFGGYSPTAPTSFMEQDAVFQYTYYADTFICDHRIPKPASLDSQASASVFSSKSPSPLAHRHTIDASPSSWRQVLTRGFPTYRAQAHLVADPMTGKTYLFSGYVNTDYVPTRVQNTSRSFADLWELRLDVPGGGFESVDLEEEARTAKAGPWQRCFSCGSAGPWKKCGGSCRGRVFFCSSQCLKDGWKEHKQTHHCRKVG</sequence>
<dbReference type="AlphaFoldDB" id="A0A067ST80"/>
<dbReference type="PANTHER" id="PTHR47435:SF4">
    <property type="entry name" value="KELCH REPEAT PROTEIN (AFU_ORTHOLOGUE AFUA_5G12780)"/>
    <property type="match status" value="1"/>
</dbReference>
<accession>A0A067ST80</accession>
<dbReference type="EMBL" id="KL142386">
    <property type="protein sequence ID" value="KDR73272.1"/>
    <property type="molecule type" value="Genomic_DNA"/>
</dbReference>
<proteinExistence type="predicted"/>
<dbReference type="SUPFAM" id="SSF117281">
    <property type="entry name" value="Kelch motif"/>
    <property type="match status" value="1"/>
</dbReference>
<organism evidence="3 4">
    <name type="scientific">Galerina marginata (strain CBS 339.88)</name>
    <dbReference type="NCBI Taxonomy" id="685588"/>
    <lineage>
        <taxon>Eukaryota</taxon>
        <taxon>Fungi</taxon>
        <taxon>Dikarya</taxon>
        <taxon>Basidiomycota</taxon>
        <taxon>Agaricomycotina</taxon>
        <taxon>Agaricomycetes</taxon>
        <taxon>Agaricomycetidae</taxon>
        <taxon>Agaricales</taxon>
        <taxon>Agaricineae</taxon>
        <taxon>Strophariaceae</taxon>
        <taxon>Galerina</taxon>
    </lineage>
</organism>
<dbReference type="OrthoDB" id="432528at2759"/>
<protein>
    <submittedName>
        <fullName evidence="3">Uncharacterized protein</fullName>
    </submittedName>
</protein>
<keyword evidence="2" id="KW-0408">Iron</keyword>